<dbReference type="PANTHER" id="PTHR46383">
    <property type="entry name" value="ASPARTATE AMINOTRANSFERASE"/>
    <property type="match status" value="1"/>
</dbReference>
<evidence type="ECO:0000256" key="4">
    <source>
        <dbReference type="ARBA" id="ARBA00022679"/>
    </source>
</evidence>
<evidence type="ECO:0000313" key="8">
    <source>
        <dbReference type="EMBL" id="BBE19752.1"/>
    </source>
</evidence>
<reference evidence="8" key="1">
    <citation type="journal article" date="2020" name="Int. J. Syst. Evol. Microbiol.">
        <title>Aquipluma nitroreducens gen. nov. sp. nov., a novel facultatively anaerobic bacterium isolated from a freshwater lake.</title>
        <authorList>
            <person name="Watanabe M."/>
            <person name="Kojima H."/>
            <person name="Fukui M."/>
        </authorList>
    </citation>
    <scope>NUCLEOTIDE SEQUENCE</scope>
    <source>
        <strain evidence="8">MeG22</strain>
    </source>
</reference>
<protein>
    <recommendedName>
        <fullName evidence="6">Aminotransferase</fullName>
        <ecNumber evidence="6">2.6.1.-</ecNumber>
    </recommendedName>
</protein>
<dbReference type="Gene3D" id="3.90.1150.10">
    <property type="entry name" value="Aspartate Aminotransferase, domain 1"/>
    <property type="match status" value="1"/>
</dbReference>
<dbReference type="InterPro" id="IPR004839">
    <property type="entry name" value="Aminotransferase_I/II_large"/>
</dbReference>
<dbReference type="RefSeq" id="WP_318347975.1">
    <property type="nucleotide sequence ID" value="NZ_AP018694.1"/>
</dbReference>
<dbReference type="InterPro" id="IPR004838">
    <property type="entry name" value="NHTrfase_class1_PyrdxlP-BS"/>
</dbReference>
<feature type="domain" description="Aminotransferase class I/classII large" evidence="7">
    <location>
        <begin position="32"/>
        <end position="389"/>
    </location>
</feature>
<name>A0A5K7SDR6_9BACT</name>
<comment type="similarity">
    <text evidence="2 6">Belongs to the class-I pyridoxal-phosphate-dependent aminotransferase family.</text>
</comment>
<evidence type="ECO:0000256" key="5">
    <source>
        <dbReference type="ARBA" id="ARBA00022898"/>
    </source>
</evidence>
<evidence type="ECO:0000256" key="2">
    <source>
        <dbReference type="ARBA" id="ARBA00007441"/>
    </source>
</evidence>
<dbReference type="KEGG" id="anf:AQPE_3940"/>
<dbReference type="EC" id="2.6.1.-" evidence="6"/>
<dbReference type="PANTHER" id="PTHR46383:SF1">
    <property type="entry name" value="ASPARTATE AMINOTRANSFERASE"/>
    <property type="match status" value="1"/>
</dbReference>
<dbReference type="GO" id="GO:0008483">
    <property type="term" value="F:transaminase activity"/>
    <property type="evidence" value="ECO:0007669"/>
    <property type="project" value="UniProtKB-KW"/>
</dbReference>
<organism evidence="8 9">
    <name type="scientific">Aquipluma nitroreducens</name>
    <dbReference type="NCBI Taxonomy" id="2010828"/>
    <lineage>
        <taxon>Bacteria</taxon>
        <taxon>Pseudomonadati</taxon>
        <taxon>Bacteroidota</taxon>
        <taxon>Bacteroidia</taxon>
        <taxon>Marinilabiliales</taxon>
        <taxon>Prolixibacteraceae</taxon>
        <taxon>Aquipluma</taxon>
    </lineage>
</organism>
<evidence type="ECO:0000259" key="7">
    <source>
        <dbReference type="Pfam" id="PF00155"/>
    </source>
</evidence>
<keyword evidence="5" id="KW-0663">Pyridoxal phosphate</keyword>
<keyword evidence="9" id="KW-1185">Reference proteome</keyword>
<gene>
    <name evidence="8" type="ORF">AQPE_3940</name>
</gene>
<dbReference type="CDD" id="cd00609">
    <property type="entry name" value="AAT_like"/>
    <property type="match status" value="1"/>
</dbReference>
<dbReference type="Proteomes" id="UP001193389">
    <property type="component" value="Chromosome"/>
</dbReference>
<dbReference type="PRINTS" id="PR00753">
    <property type="entry name" value="ACCSYNTHASE"/>
</dbReference>
<evidence type="ECO:0000256" key="1">
    <source>
        <dbReference type="ARBA" id="ARBA00001933"/>
    </source>
</evidence>
<dbReference type="InterPro" id="IPR050596">
    <property type="entry name" value="AspAT/PAT-like"/>
</dbReference>
<dbReference type="EMBL" id="AP018694">
    <property type="protein sequence ID" value="BBE19752.1"/>
    <property type="molecule type" value="Genomic_DNA"/>
</dbReference>
<dbReference type="FunFam" id="3.40.640.10:FF:000033">
    <property type="entry name" value="Aspartate aminotransferase"/>
    <property type="match status" value="1"/>
</dbReference>
<dbReference type="GO" id="GO:0030170">
    <property type="term" value="F:pyridoxal phosphate binding"/>
    <property type="evidence" value="ECO:0007669"/>
    <property type="project" value="InterPro"/>
</dbReference>
<dbReference type="Gene3D" id="3.40.640.10">
    <property type="entry name" value="Type I PLP-dependent aspartate aminotransferase-like (Major domain)"/>
    <property type="match status" value="1"/>
</dbReference>
<dbReference type="InterPro" id="IPR015421">
    <property type="entry name" value="PyrdxlP-dep_Trfase_major"/>
</dbReference>
<dbReference type="GO" id="GO:0006520">
    <property type="term" value="P:amino acid metabolic process"/>
    <property type="evidence" value="ECO:0007669"/>
    <property type="project" value="InterPro"/>
</dbReference>
<keyword evidence="4 6" id="KW-0808">Transferase</keyword>
<dbReference type="InterPro" id="IPR015424">
    <property type="entry name" value="PyrdxlP-dep_Trfase"/>
</dbReference>
<dbReference type="PROSITE" id="PS00105">
    <property type="entry name" value="AA_TRANSFER_CLASS_1"/>
    <property type="match status" value="1"/>
</dbReference>
<evidence type="ECO:0000256" key="6">
    <source>
        <dbReference type="RuleBase" id="RU000481"/>
    </source>
</evidence>
<comment type="cofactor">
    <cofactor evidence="1 6">
        <name>pyridoxal 5'-phosphate</name>
        <dbReference type="ChEBI" id="CHEBI:597326"/>
    </cofactor>
</comment>
<dbReference type="InterPro" id="IPR015422">
    <property type="entry name" value="PyrdxlP-dep_Trfase_small"/>
</dbReference>
<keyword evidence="3 6" id="KW-0032">Aminotransferase</keyword>
<dbReference type="SUPFAM" id="SSF53383">
    <property type="entry name" value="PLP-dependent transferases"/>
    <property type="match status" value="1"/>
</dbReference>
<evidence type="ECO:0000256" key="3">
    <source>
        <dbReference type="ARBA" id="ARBA00022576"/>
    </source>
</evidence>
<dbReference type="Pfam" id="PF00155">
    <property type="entry name" value="Aminotran_1_2"/>
    <property type="match status" value="1"/>
</dbReference>
<proteinExistence type="inferred from homology"/>
<dbReference type="AlphaFoldDB" id="A0A5K7SDR6"/>
<evidence type="ECO:0000313" key="9">
    <source>
        <dbReference type="Proteomes" id="UP001193389"/>
    </source>
</evidence>
<accession>A0A5K7SDR6</accession>
<sequence length="397" mass="42798">MERVSDRVACLSESATLAVAQKSRELKEKGIDVISLGVGEPDFNTPDFIKDAAKKAIDDNYSTYSPVPGYASLLKAISDKLKRDNGLEYATNQIIVSNGAKHSIANLLQCLINKGDEVIIPAPYWVTYIELVKLNEGVNVIIPTTVDSDFKITPAQLEAAITPKTRAFLFSSPSNPTGSVYTKAELKAFADIFAKHPNIIVISDEIYEHIVYGIKHESIAQFAKIKDQVVVVNGVSKAFAMTGYRIGYIAAPLWLAKAANKLQGQYTSGPCSVSQIASVAALNAPLDTVQAMVEQFNKRRDLVLAKLAEIPGIKTSKPDGAFYVFPDISSFFGKSDGTVTINNADDMGLFILSNAFTGVVSGEAFGAPECIRISYAASEADLTKSLDRIKAALATLK</sequence>